<evidence type="ECO:0008006" key="4">
    <source>
        <dbReference type="Google" id="ProtNLM"/>
    </source>
</evidence>
<evidence type="ECO:0000313" key="3">
    <source>
        <dbReference type="Proteomes" id="UP000612680"/>
    </source>
</evidence>
<accession>A0ABX7I1Y7</accession>
<name>A0ABX7I1Y7_9BACT</name>
<organism evidence="2 3">
    <name type="scientific">Dyadobacter sandarakinus</name>
    <dbReference type="NCBI Taxonomy" id="2747268"/>
    <lineage>
        <taxon>Bacteria</taxon>
        <taxon>Pseudomonadati</taxon>
        <taxon>Bacteroidota</taxon>
        <taxon>Cytophagia</taxon>
        <taxon>Cytophagales</taxon>
        <taxon>Spirosomataceae</taxon>
        <taxon>Dyadobacter</taxon>
    </lineage>
</organism>
<evidence type="ECO:0000313" key="2">
    <source>
        <dbReference type="EMBL" id="QRR00054.1"/>
    </source>
</evidence>
<evidence type="ECO:0000256" key="1">
    <source>
        <dbReference type="SAM" id="SignalP"/>
    </source>
</evidence>
<sequence>MKSFSLLPVLSLFLLTACNSGPTENTGINRKLSDDDTTFNVCYTSTFKKDTILLNGLMYGDSIKGSLGYKLYEKQQQNGSLTGMMHGDTMWGVYTFMTSGSETVNEITFLRSDSLLIEGLGERHLENGKFIFNDKSKITYTGVRLTKTDCRQLPEQK</sequence>
<proteinExistence type="predicted"/>
<keyword evidence="3" id="KW-1185">Reference proteome</keyword>
<gene>
    <name evidence="2" type="ORF">HWI92_03560</name>
</gene>
<dbReference type="EMBL" id="CP056775">
    <property type="protein sequence ID" value="QRR00054.1"/>
    <property type="molecule type" value="Genomic_DNA"/>
</dbReference>
<dbReference type="PROSITE" id="PS51257">
    <property type="entry name" value="PROKAR_LIPOPROTEIN"/>
    <property type="match status" value="1"/>
</dbReference>
<protein>
    <recommendedName>
        <fullName evidence="4">NlpE N-terminal domain-containing protein</fullName>
    </recommendedName>
</protein>
<dbReference type="RefSeq" id="WP_204660814.1">
    <property type="nucleotide sequence ID" value="NZ_CP056775.1"/>
</dbReference>
<keyword evidence="1" id="KW-0732">Signal</keyword>
<feature type="chain" id="PRO_5045108410" description="NlpE N-terminal domain-containing protein" evidence="1">
    <location>
        <begin position="21"/>
        <end position="157"/>
    </location>
</feature>
<feature type="signal peptide" evidence="1">
    <location>
        <begin position="1"/>
        <end position="20"/>
    </location>
</feature>
<reference evidence="2 3" key="1">
    <citation type="submission" date="2020-06" db="EMBL/GenBank/DDBJ databases">
        <title>Dyadobacter sandarakinus sp. nov., isolated from the soil of the Arctic Yellow River Station.</title>
        <authorList>
            <person name="Zhang Y."/>
            <person name="Peng F."/>
        </authorList>
    </citation>
    <scope>NUCLEOTIDE SEQUENCE [LARGE SCALE GENOMIC DNA]</scope>
    <source>
        <strain evidence="2 3">Q3-56</strain>
    </source>
</reference>
<dbReference type="Proteomes" id="UP000612680">
    <property type="component" value="Chromosome"/>
</dbReference>